<dbReference type="AlphaFoldDB" id="A0A919ALT1"/>
<feature type="compositionally biased region" description="Basic and acidic residues" evidence="1">
    <location>
        <begin position="33"/>
        <end position="46"/>
    </location>
</feature>
<reference evidence="2" key="2">
    <citation type="submission" date="2020-09" db="EMBL/GenBank/DDBJ databases">
        <authorList>
            <person name="Sun Q."/>
            <person name="Ohkuma M."/>
        </authorList>
    </citation>
    <scope>NUCLEOTIDE SEQUENCE</scope>
    <source>
        <strain evidence="2">JCM 3302</strain>
    </source>
</reference>
<accession>A0A919ALT1</accession>
<name>A0A919ALT1_9ACTN</name>
<proteinExistence type="predicted"/>
<dbReference type="EMBL" id="BNBC01000073">
    <property type="protein sequence ID" value="GHF15966.1"/>
    <property type="molecule type" value="Genomic_DNA"/>
</dbReference>
<evidence type="ECO:0000256" key="1">
    <source>
        <dbReference type="SAM" id="MobiDB-lite"/>
    </source>
</evidence>
<gene>
    <name evidence="2" type="ORF">GCM10014715_84050</name>
</gene>
<feature type="compositionally biased region" description="Polar residues" evidence="1">
    <location>
        <begin position="9"/>
        <end position="21"/>
    </location>
</feature>
<sequence length="62" mass="6480">MLDPEGHTGSCSSVTNDTSGRSGEAAPGGKSDYLTHDFDGDLDGRNNLENTAVSRWSHTSAP</sequence>
<comment type="caution">
    <text evidence="2">The sequence shown here is derived from an EMBL/GenBank/DDBJ whole genome shotgun (WGS) entry which is preliminary data.</text>
</comment>
<protein>
    <submittedName>
        <fullName evidence="2">Uncharacterized protein</fullName>
    </submittedName>
</protein>
<keyword evidence="3" id="KW-1185">Reference proteome</keyword>
<evidence type="ECO:0000313" key="3">
    <source>
        <dbReference type="Proteomes" id="UP000641386"/>
    </source>
</evidence>
<reference evidence="2" key="1">
    <citation type="journal article" date="2014" name="Int. J. Syst. Evol. Microbiol.">
        <title>Complete genome sequence of Corynebacterium casei LMG S-19264T (=DSM 44701T), isolated from a smear-ripened cheese.</title>
        <authorList>
            <consortium name="US DOE Joint Genome Institute (JGI-PGF)"/>
            <person name="Walter F."/>
            <person name="Albersmeier A."/>
            <person name="Kalinowski J."/>
            <person name="Ruckert C."/>
        </authorList>
    </citation>
    <scope>NUCLEOTIDE SEQUENCE</scope>
    <source>
        <strain evidence="2">JCM 3302</strain>
    </source>
</reference>
<feature type="compositionally biased region" description="Polar residues" evidence="1">
    <location>
        <begin position="47"/>
        <end position="62"/>
    </location>
</feature>
<evidence type="ECO:0000313" key="2">
    <source>
        <dbReference type="EMBL" id="GHF15966.1"/>
    </source>
</evidence>
<feature type="region of interest" description="Disordered" evidence="1">
    <location>
        <begin position="1"/>
        <end position="62"/>
    </location>
</feature>
<dbReference type="Proteomes" id="UP000641386">
    <property type="component" value="Unassembled WGS sequence"/>
</dbReference>
<organism evidence="2 3">
    <name type="scientific">Streptomyces spiralis</name>
    <dbReference type="NCBI Taxonomy" id="66376"/>
    <lineage>
        <taxon>Bacteria</taxon>
        <taxon>Bacillati</taxon>
        <taxon>Actinomycetota</taxon>
        <taxon>Actinomycetes</taxon>
        <taxon>Kitasatosporales</taxon>
        <taxon>Streptomycetaceae</taxon>
        <taxon>Streptomyces</taxon>
    </lineage>
</organism>